<comment type="caution">
    <text evidence="5">The sequence shown here is derived from an EMBL/GenBank/DDBJ whole genome shotgun (WGS) entry which is preliminary data.</text>
</comment>
<feature type="transmembrane region" description="Helical" evidence="4">
    <location>
        <begin position="247"/>
        <end position="266"/>
    </location>
</feature>
<keyword evidence="3" id="KW-0902">Two-component regulatory system</keyword>
<evidence type="ECO:0000256" key="1">
    <source>
        <dbReference type="ARBA" id="ARBA00022679"/>
    </source>
</evidence>
<feature type="transmembrane region" description="Helical" evidence="4">
    <location>
        <begin position="223"/>
        <end position="240"/>
    </location>
</feature>
<evidence type="ECO:0000256" key="2">
    <source>
        <dbReference type="ARBA" id="ARBA00022777"/>
    </source>
</evidence>
<sequence length="754" mass="80741">MGTRVIRLIAPGTVLTGAILLGLMQAALVIWAAVQQPWLGVDLRISDSGIVVGSSAQDGPGRSLPEGAQVLRIAPPGGLGTAPAPGLTLEPADRIEEPDMLGSAPAMRRFLDRQGDLHGALQGGAVRFDYTTPEGARSVTLEPASSRPVTDLPAAFWTQIGVGLAGLWLGAWVVALRLSDRAAWMLLLAGLGLALSSQSAALYSTREIALDPLVFEIASRSNSIGTLIFGVGMVTLFLIYPKPLARGLRLVAPAFILIGTILWIQFDNWPERTPLLQPVVAATMAALLAALGAQIWANRRDARARAMLGWFGLSVAVGAGGFVLTVILPVMLGRPPVLAQSTAFLLFLLIYVGLCLGVLRYRLFDLADWSFRFLFYAGGVALLLALDALLIFGLALDRAPALGVSIAIVALAYLPLRGWLATRFRREREMSAEDLFLRFAEIAQADEPGEQGRRLAGLLRDRFAPLAITPLAAPLTEPQLATDGEALIFPSVAGLSAMRLDWAQGGERLFSSRDLAMAGRMASLLQRAIDQHRAYREAVEAERRRISRDMHDNIGVLLLGALHSPGLERKDLLIRQTLTDLREIISNPAMESLDLLRLLADLRGEVAEHLEVAGVTLDWQDGNLPEAKLSPRVVHTLRAFLREGISNLMRHSGAAQATVRITGRRISNAGGAGDAQPGSGAAPALIEGAPALDLCLRDDGRGFDPDALRAGNGFINLRDRIEQCGGRLEVRTGPEGTSLIAELPLSSSEKEKAA</sequence>
<dbReference type="Proteomes" id="UP000648908">
    <property type="component" value="Unassembled WGS sequence"/>
</dbReference>
<reference evidence="5" key="1">
    <citation type="submission" date="2021-01" db="EMBL/GenBank/DDBJ databases">
        <title>Tabrizicola alba sp. nov. a motile alkaliphilic bacterium isolated from a soda lake.</title>
        <authorList>
            <person name="Szuroczki S."/>
            <person name="Abbaszade G."/>
            <person name="Schumann P."/>
            <person name="Toth E."/>
        </authorList>
    </citation>
    <scope>NUCLEOTIDE SEQUENCE</scope>
    <source>
        <strain evidence="5">DMG-N-6</strain>
    </source>
</reference>
<dbReference type="GO" id="GO:0016301">
    <property type="term" value="F:kinase activity"/>
    <property type="evidence" value="ECO:0007669"/>
    <property type="project" value="UniProtKB-KW"/>
</dbReference>
<organism evidence="5 6">
    <name type="scientific">Szabonella alba</name>
    <dbReference type="NCBI Taxonomy" id="2804194"/>
    <lineage>
        <taxon>Bacteria</taxon>
        <taxon>Pseudomonadati</taxon>
        <taxon>Pseudomonadota</taxon>
        <taxon>Alphaproteobacteria</taxon>
        <taxon>Rhodobacterales</taxon>
        <taxon>Paracoccaceae</taxon>
        <taxon>Szabonella</taxon>
    </lineage>
</organism>
<keyword evidence="4" id="KW-0472">Membrane</keyword>
<feature type="transmembrane region" description="Helical" evidence="4">
    <location>
        <begin position="12"/>
        <end position="34"/>
    </location>
</feature>
<keyword evidence="2" id="KW-0418">Kinase</keyword>
<dbReference type="CDD" id="cd16917">
    <property type="entry name" value="HATPase_UhpB-NarQ-NarX-like"/>
    <property type="match status" value="1"/>
</dbReference>
<dbReference type="SUPFAM" id="SSF55874">
    <property type="entry name" value="ATPase domain of HSP90 chaperone/DNA topoisomerase II/histidine kinase"/>
    <property type="match status" value="1"/>
</dbReference>
<dbReference type="PANTHER" id="PTHR24421">
    <property type="entry name" value="NITRATE/NITRITE SENSOR PROTEIN NARX-RELATED"/>
    <property type="match status" value="1"/>
</dbReference>
<evidence type="ECO:0000313" key="6">
    <source>
        <dbReference type="Proteomes" id="UP000648908"/>
    </source>
</evidence>
<dbReference type="AlphaFoldDB" id="A0A8K0VCZ3"/>
<keyword evidence="4" id="KW-0812">Transmembrane</keyword>
<feature type="transmembrane region" description="Helical" evidence="4">
    <location>
        <begin position="278"/>
        <end position="296"/>
    </location>
</feature>
<feature type="transmembrane region" description="Helical" evidence="4">
    <location>
        <begin position="373"/>
        <end position="395"/>
    </location>
</feature>
<dbReference type="InterPro" id="IPR050482">
    <property type="entry name" value="Sensor_HK_TwoCompSys"/>
</dbReference>
<keyword evidence="4" id="KW-1133">Transmembrane helix</keyword>
<dbReference type="RefSeq" id="WP_202688834.1">
    <property type="nucleotide sequence ID" value="NZ_JAESVN010000004.1"/>
</dbReference>
<dbReference type="Gene3D" id="3.30.565.10">
    <property type="entry name" value="Histidine kinase-like ATPase, C-terminal domain"/>
    <property type="match status" value="1"/>
</dbReference>
<dbReference type="InterPro" id="IPR036890">
    <property type="entry name" value="HATPase_C_sf"/>
</dbReference>
<feature type="transmembrane region" description="Helical" evidence="4">
    <location>
        <begin position="182"/>
        <end position="203"/>
    </location>
</feature>
<dbReference type="GO" id="GO:0000160">
    <property type="term" value="P:phosphorelay signal transduction system"/>
    <property type="evidence" value="ECO:0007669"/>
    <property type="project" value="UniProtKB-KW"/>
</dbReference>
<protein>
    <submittedName>
        <fullName evidence="5">ATPase</fullName>
    </submittedName>
</protein>
<dbReference type="PANTHER" id="PTHR24421:SF55">
    <property type="entry name" value="SENSOR HISTIDINE KINASE YDFH"/>
    <property type="match status" value="1"/>
</dbReference>
<keyword evidence="1" id="KW-0808">Transferase</keyword>
<evidence type="ECO:0000256" key="3">
    <source>
        <dbReference type="ARBA" id="ARBA00023012"/>
    </source>
</evidence>
<keyword evidence="6" id="KW-1185">Reference proteome</keyword>
<evidence type="ECO:0000313" key="5">
    <source>
        <dbReference type="EMBL" id="MBL4917923.1"/>
    </source>
</evidence>
<proteinExistence type="predicted"/>
<dbReference type="EMBL" id="JAESVN010000004">
    <property type="protein sequence ID" value="MBL4917923.1"/>
    <property type="molecule type" value="Genomic_DNA"/>
</dbReference>
<feature type="transmembrane region" description="Helical" evidence="4">
    <location>
        <begin position="401"/>
        <end position="420"/>
    </location>
</feature>
<feature type="transmembrane region" description="Helical" evidence="4">
    <location>
        <begin position="338"/>
        <end position="361"/>
    </location>
</feature>
<name>A0A8K0VCZ3_9RHOB</name>
<feature type="transmembrane region" description="Helical" evidence="4">
    <location>
        <begin position="154"/>
        <end position="175"/>
    </location>
</feature>
<feature type="transmembrane region" description="Helical" evidence="4">
    <location>
        <begin position="308"/>
        <end position="332"/>
    </location>
</feature>
<evidence type="ECO:0000256" key="4">
    <source>
        <dbReference type="SAM" id="Phobius"/>
    </source>
</evidence>
<gene>
    <name evidence="5" type="ORF">JL811_11895</name>
</gene>
<accession>A0A8K0VCZ3</accession>